<dbReference type="Gene3D" id="1.10.10.10">
    <property type="entry name" value="Winged helix-like DNA-binding domain superfamily/Winged helix DNA-binding domain"/>
    <property type="match status" value="1"/>
</dbReference>
<feature type="domain" description="OmpR/PhoB-type" evidence="2">
    <location>
        <begin position="2"/>
        <end position="47"/>
    </location>
</feature>
<keyword evidence="1" id="KW-0238">DNA-binding</keyword>
<dbReference type="Pfam" id="PF00486">
    <property type="entry name" value="Trans_reg_C"/>
    <property type="match status" value="1"/>
</dbReference>
<evidence type="ECO:0000256" key="1">
    <source>
        <dbReference type="ARBA" id="ARBA00023125"/>
    </source>
</evidence>
<accession>A0A1W1BMW9</accession>
<dbReference type="GO" id="GO:0006355">
    <property type="term" value="P:regulation of DNA-templated transcription"/>
    <property type="evidence" value="ECO:0007669"/>
    <property type="project" value="InterPro"/>
</dbReference>
<dbReference type="GO" id="GO:0000160">
    <property type="term" value="P:phosphorelay signal transduction system"/>
    <property type="evidence" value="ECO:0007669"/>
    <property type="project" value="InterPro"/>
</dbReference>
<dbReference type="EMBL" id="FPHB01000026">
    <property type="protein sequence ID" value="SFV54821.1"/>
    <property type="molecule type" value="Genomic_DNA"/>
</dbReference>
<organism evidence="3">
    <name type="scientific">hydrothermal vent metagenome</name>
    <dbReference type="NCBI Taxonomy" id="652676"/>
    <lineage>
        <taxon>unclassified sequences</taxon>
        <taxon>metagenomes</taxon>
        <taxon>ecological metagenomes</taxon>
    </lineage>
</organism>
<proteinExistence type="predicted"/>
<dbReference type="InterPro" id="IPR016032">
    <property type="entry name" value="Sig_transdc_resp-reg_C-effctor"/>
</dbReference>
<dbReference type="AlphaFoldDB" id="A0A1W1BMW9"/>
<dbReference type="InterPro" id="IPR036388">
    <property type="entry name" value="WH-like_DNA-bd_sf"/>
</dbReference>
<evidence type="ECO:0000313" key="3">
    <source>
        <dbReference type="EMBL" id="SFV54821.1"/>
    </source>
</evidence>
<dbReference type="GO" id="GO:0003677">
    <property type="term" value="F:DNA binding"/>
    <property type="evidence" value="ECO:0007669"/>
    <property type="project" value="UniProtKB-KW"/>
</dbReference>
<reference evidence="3" key="1">
    <citation type="submission" date="2016-10" db="EMBL/GenBank/DDBJ databases">
        <authorList>
            <person name="de Groot N.N."/>
        </authorList>
    </citation>
    <scope>NUCLEOTIDE SEQUENCE</scope>
</reference>
<gene>
    <name evidence="3" type="ORF">MNB_SM-7-657</name>
</gene>
<dbReference type="SUPFAM" id="SSF46894">
    <property type="entry name" value="C-terminal effector domain of the bipartite response regulators"/>
    <property type="match status" value="1"/>
</dbReference>
<protein>
    <recommendedName>
        <fullName evidence="2">OmpR/PhoB-type domain-containing protein</fullName>
    </recommendedName>
</protein>
<sequence length="55" mass="6453">MLTYEEIANKLYDNDLKVDALRTLIKRLRSKLRVNIIETIPKEGYKLIVSPKPTH</sequence>
<evidence type="ECO:0000259" key="2">
    <source>
        <dbReference type="Pfam" id="PF00486"/>
    </source>
</evidence>
<name>A0A1W1BMW9_9ZZZZ</name>
<dbReference type="InterPro" id="IPR001867">
    <property type="entry name" value="OmpR/PhoB-type_DNA-bd"/>
</dbReference>